<keyword evidence="2" id="KW-1185">Reference proteome</keyword>
<accession>A0ABP7DNQ6</accession>
<evidence type="ECO:0000313" key="1">
    <source>
        <dbReference type="EMBL" id="GAA3707405.1"/>
    </source>
</evidence>
<dbReference type="InterPro" id="IPR013783">
    <property type="entry name" value="Ig-like_fold"/>
</dbReference>
<proteinExistence type="predicted"/>
<dbReference type="Proteomes" id="UP001501468">
    <property type="component" value="Unassembled WGS sequence"/>
</dbReference>
<reference evidence="2" key="1">
    <citation type="journal article" date="2019" name="Int. J. Syst. Evol. Microbiol.">
        <title>The Global Catalogue of Microorganisms (GCM) 10K type strain sequencing project: providing services to taxonomists for standard genome sequencing and annotation.</title>
        <authorList>
            <consortium name="The Broad Institute Genomics Platform"/>
            <consortium name="The Broad Institute Genome Sequencing Center for Infectious Disease"/>
            <person name="Wu L."/>
            <person name="Ma J."/>
        </authorList>
    </citation>
    <scope>NUCLEOTIDE SEQUENCE [LARGE SCALE GENOMIC DNA]</scope>
    <source>
        <strain evidence="2">JCM 17125</strain>
    </source>
</reference>
<organism evidence="1 2">
    <name type="scientific">Terrabacter ginsenosidimutans</name>
    <dbReference type="NCBI Taxonomy" id="490575"/>
    <lineage>
        <taxon>Bacteria</taxon>
        <taxon>Bacillati</taxon>
        <taxon>Actinomycetota</taxon>
        <taxon>Actinomycetes</taxon>
        <taxon>Micrococcales</taxon>
        <taxon>Intrasporangiaceae</taxon>
        <taxon>Terrabacter</taxon>
    </lineage>
</organism>
<protein>
    <recommendedName>
        <fullName evidence="3">Fibronectin type-III domain-containing protein</fullName>
    </recommendedName>
</protein>
<evidence type="ECO:0000313" key="2">
    <source>
        <dbReference type="Proteomes" id="UP001501468"/>
    </source>
</evidence>
<sequence>MQVASTSAFSPTLFAKTTTNRQIVPTSLLPEGTVYWRVRANGPSGSSAWSTTDINVTATEAPTLLSPADQGPALEQPTNPPLLSWTAVPGAVSYQVEVDPDIDFVGATQYATKVPTLLVPDPPANGSYFWHVRAQLANGLYTAYSSSWQFKIGSLSQVQMVAPDENQAVEDVYLEWQPVKGAKTYELQVSTDQDFNTIIDTKTNIKSTRYSPATTYLNDQYYWRVRARNNQNETIDWVSVTPQHTFQRNWLDKPALVYPPNAISPPVSDAFYFQWSPVDHATRYQLDVGTDPNFTPGTFDSCITANTTYTAGYIYPPKADLCMPSQGAVTYWRVRALDDPASVQGIYSSISSFVYSSGPVQRVSPADGATVAVPTLRWQASRDAEKYRVSVVDKNNVKVATLDTYSLSWTPTGNAALDPANGPFGWTVQAIDANASLSPKYGNWTFNVTSPSGGGARPDATDITSPSVRFPSLTWTPVANAAYYRVDIGVSGSGFFFDNTYSPILNALYPYAAATDTGKALLTPGTYDYQVEAFSSANASLGRGTQASFTIADLQATGGRQVALSGKRLDTSSACTYYLDSPTLPRVCEGVSTTPVLDWAPVPGAAYYMVYVGRDRELTNLVYGATIPSTTSTRWTPSDVNNPSTFADSQAGTAYYWFIRPCKASGVCAPDPVSTANAATNAFSKISPEVKLLTPAKGATVSNAVTFSWEDYLNTSLSTPWDPTSEAGNQSAKQYRIQVSTTDSFASLLDNQVVDQATYTAWASTYPEGTLYWRVQAIDAENNGLQWSQTWSVKKSSPAAALTTPKGAVGSIDSACATPAITASCTSGTSPFVWAPSDFAGAYQLEVYKNDDSNWSPTNRVINVTTKQTAYAHSVPLPASSSAYVWRVARLDADNRPGQWSATGRFFSLGAAPNLTTPAANSVVNGYAPYMTWSAVPSATTYRFERRAAGASALTESVVTNAQAYAPVSVIATGTWEWRVVAVNVSGAELGSSEWRRFTVDNNRGSFTPVTPQRFLDTRTGLGASKAKVGAGRTITVTVPGLPAGVSSIVVNVTATNTTATGYVRVWPYGQPLPSTSSLNFTANKTVPNLVMVRVGPGGRISLNNSAGTTDLIADLSGYFAPDLGSGFTAMTPQRVLDTRSGVGHLGAVGPGQAITLTVPNIPSGTTAVVLNVTVTRPTTAGHLIVYPYGATRPNVSNLNFVAGQTVPNLVTAPVDGAGRVSIYNSAGSTHVVADLAGYYRLDSGSEYAGVTPTRVMDTRTGVGVTKGKIAAGGSTTLTIPGLPAGTTAVALNVTVTSPTNGSVLTVYPADAARPTASNLNYVAGQTIANMVVVKVGAGNKVTFYNSYGSVDVIADLAGSFAE</sequence>
<gene>
    <name evidence="1" type="ORF">GCM10022399_25160</name>
</gene>
<evidence type="ECO:0008006" key="3">
    <source>
        <dbReference type="Google" id="ProtNLM"/>
    </source>
</evidence>
<dbReference type="RefSeq" id="WP_344946734.1">
    <property type="nucleotide sequence ID" value="NZ_BAABDC010000003.1"/>
</dbReference>
<name>A0ABP7DNQ6_9MICO</name>
<comment type="caution">
    <text evidence="1">The sequence shown here is derived from an EMBL/GenBank/DDBJ whole genome shotgun (WGS) entry which is preliminary data.</text>
</comment>
<dbReference type="EMBL" id="BAABDC010000003">
    <property type="protein sequence ID" value="GAA3707405.1"/>
    <property type="molecule type" value="Genomic_DNA"/>
</dbReference>
<dbReference type="Gene3D" id="2.60.40.10">
    <property type="entry name" value="Immunoglobulins"/>
    <property type="match status" value="8"/>
</dbReference>